<dbReference type="Proteomes" id="UP000542674">
    <property type="component" value="Unassembled WGS sequence"/>
</dbReference>
<evidence type="ECO:0008006" key="3">
    <source>
        <dbReference type="Google" id="ProtNLM"/>
    </source>
</evidence>
<reference evidence="1 2" key="1">
    <citation type="submission" date="2020-08" db="EMBL/GenBank/DDBJ databases">
        <title>Sequencing the genomes of 1000 actinobacteria strains.</title>
        <authorList>
            <person name="Klenk H.-P."/>
        </authorList>
    </citation>
    <scope>NUCLEOTIDE SEQUENCE [LARGE SCALE GENOMIC DNA]</scope>
    <source>
        <strain evidence="1 2">DSM 45084</strain>
    </source>
</reference>
<gene>
    <name evidence="1" type="ORF">F4559_006373</name>
</gene>
<dbReference type="InterPro" id="IPR011009">
    <property type="entry name" value="Kinase-like_dom_sf"/>
</dbReference>
<proteinExistence type="predicted"/>
<organism evidence="1 2">
    <name type="scientific">Saccharothrix violaceirubra</name>
    <dbReference type="NCBI Taxonomy" id="413306"/>
    <lineage>
        <taxon>Bacteria</taxon>
        <taxon>Bacillati</taxon>
        <taxon>Actinomycetota</taxon>
        <taxon>Actinomycetes</taxon>
        <taxon>Pseudonocardiales</taxon>
        <taxon>Pseudonocardiaceae</taxon>
        <taxon>Saccharothrix</taxon>
    </lineage>
</organism>
<dbReference type="EMBL" id="JACHJS010000001">
    <property type="protein sequence ID" value="MBB4969014.1"/>
    <property type="molecule type" value="Genomic_DNA"/>
</dbReference>
<dbReference type="AlphaFoldDB" id="A0A7W7T9F9"/>
<sequence length="277" mass="31181">MTVDTSEADARFKKWMRENLTRAAEHFGLVVSGEPVLGWVDRSISAPVRKDGSDYWLRVVSEDKQWIGGNFWTGNLDANVFDGLAKPRVLDVFEWEEWRQQRAEVMTRMPGTPCSLTDALRVAVDLSDQWWAELRRTVDTVAATSTTRVNSGPDKLAERLVQRFGDVVDVTAAEWETVHGDLHWANLFGPRFGLLDWEMWGRGLKGSDAATLLCYSLLVPDVAERVRAVFADVLDTSAGRVAQLYVVARLRRRVDGGEYPDLAGPLDRLTSSLLVDW</sequence>
<name>A0A7W7T9F9_9PSEU</name>
<dbReference type="RefSeq" id="WP_184674734.1">
    <property type="nucleotide sequence ID" value="NZ_BAABAI010000043.1"/>
</dbReference>
<protein>
    <recommendedName>
        <fullName evidence="3">Aminoglycoside phosphotransferase</fullName>
    </recommendedName>
</protein>
<accession>A0A7W7T9F9</accession>
<evidence type="ECO:0000313" key="1">
    <source>
        <dbReference type="EMBL" id="MBB4969014.1"/>
    </source>
</evidence>
<dbReference type="Gene3D" id="3.90.1200.10">
    <property type="match status" value="1"/>
</dbReference>
<comment type="caution">
    <text evidence="1">The sequence shown here is derived from an EMBL/GenBank/DDBJ whole genome shotgun (WGS) entry which is preliminary data.</text>
</comment>
<dbReference type="SUPFAM" id="SSF56112">
    <property type="entry name" value="Protein kinase-like (PK-like)"/>
    <property type="match status" value="1"/>
</dbReference>
<evidence type="ECO:0000313" key="2">
    <source>
        <dbReference type="Proteomes" id="UP000542674"/>
    </source>
</evidence>
<keyword evidence="2" id="KW-1185">Reference proteome</keyword>